<evidence type="ECO:0000313" key="2">
    <source>
        <dbReference type="Proteomes" id="UP000030754"/>
    </source>
</evidence>
<dbReference type="AlphaFoldDB" id="U6MY48"/>
<evidence type="ECO:0008006" key="3">
    <source>
        <dbReference type="Google" id="ProtNLM"/>
    </source>
</evidence>
<sequence>MLPTNAVMDSSTGDIYIADYGNYAVKVVHGDTGRNAILEHDVTSRSSTLVSEVSTDLSKPLGLETDEDCNSLYIADSANHRVLKYAFGATPAITTVIGTGTPGESDSSATATSFQINSPSAVALNSDILYVVDSGNKRVLAVNLVDQSVEIFGGSAADPSSITFERPVSAAIAQAEVRKEPEPSLTIMRLITSKMRIYESEDVPEAQDGEVLVVADAASRALSKIDLQTKTATLLVDYTAWRSFVVEEAETSIAATGLEHAFYGVSSFFGVRPTSAPVGISMYSHRCYA</sequence>
<reference evidence="1" key="1">
    <citation type="submission" date="2013-10" db="EMBL/GenBank/DDBJ databases">
        <title>Genomic analysis of the causative agents of coccidiosis in chickens.</title>
        <authorList>
            <person name="Reid A.J."/>
            <person name="Blake D."/>
            <person name="Billington K."/>
            <person name="Browne H."/>
            <person name="Dunn M."/>
            <person name="Hung S."/>
            <person name="Kawahara F."/>
            <person name="Miranda-Saavedra D."/>
            <person name="Mourier T."/>
            <person name="Nagra H."/>
            <person name="Otto T.D."/>
            <person name="Rawlings N."/>
            <person name="Sanchez A."/>
            <person name="Sanders M."/>
            <person name="Subramaniam C."/>
            <person name="Tay Y."/>
            <person name="Dear P."/>
            <person name="Doerig C."/>
            <person name="Gruber A."/>
            <person name="Parkinson J."/>
            <person name="Shirley M."/>
            <person name="Wan K.L."/>
            <person name="Berriman M."/>
            <person name="Tomley F."/>
            <person name="Pain A."/>
        </authorList>
    </citation>
    <scope>NUCLEOTIDE SEQUENCE [LARGE SCALE GENOMIC DNA]</scope>
    <source>
        <strain evidence="1">Houghton</strain>
    </source>
</reference>
<protein>
    <recommendedName>
        <fullName evidence="3">NHL repeat-containing protein</fullName>
    </recommendedName>
</protein>
<dbReference type="PANTHER" id="PTHR46388">
    <property type="entry name" value="NHL REPEAT-CONTAINING PROTEIN 2"/>
    <property type="match status" value="1"/>
</dbReference>
<name>U6MY48_9EIME</name>
<dbReference type="SUPFAM" id="SSF63825">
    <property type="entry name" value="YWTD domain"/>
    <property type="match status" value="1"/>
</dbReference>
<dbReference type="Proteomes" id="UP000030754">
    <property type="component" value="Unassembled WGS sequence"/>
</dbReference>
<dbReference type="PANTHER" id="PTHR46388:SF2">
    <property type="entry name" value="NHL REPEAT-CONTAINING PROTEIN 2"/>
    <property type="match status" value="1"/>
</dbReference>
<reference evidence="1" key="2">
    <citation type="submission" date="2013-10" db="EMBL/GenBank/DDBJ databases">
        <authorList>
            <person name="Aslett M."/>
        </authorList>
    </citation>
    <scope>NUCLEOTIDE SEQUENCE [LARGE SCALE GENOMIC DNA]</scope>
    <source>
        <strain evidence="1">Houghton</strain>
    </source>
</reference>
<accession>U6MY48</accession>
<dbReference type="Gene3D" id="2.120.10.30">
    <property type="entry name" value="TolB, C-terminal domain"/>
    <property type="match status" value="1"/>
</dbReference>
<dbReference type="OrthoDB" id="346018at2759"/>
<gene>
    <name evidence="1" type="ORF">ENH_00024430</name>
</gene>
<dbReference type="InterPro" id="IPR011042">
    <property type="entry name" value="6-blade_b-propeller_TolB-like"/>
</dbReference>
<dbReference type="RefSeq" id="XP_013435062.1">
    <property type="nucleotide sequence ID" value="XM_013579608.1"/>
</dbReference>
<organism evidence="1 2">
    <name type="scientific">Eimeria necatrix</name>
    <dbReference type="NCBI Taxonomy" id="51315"/>
    <lineage>
        <taxon>Eukaryota</taxon>
        <taxon>Sar</taxon>
        <taxon>Alveolata</taxon>
        <taxon>Apicomplexa</taxon>
        <taxon>Conoidasida</taxon>
        <taxon>Coccidia</taxon>
        <taxon>Eucoccidiorida</taxon>
        <taxon>Eimeriorina</taxon>
        <taxon>Eimeriidae</taxon>
        <taxon>Eimeria</taxon>
    </lineage>
</organism>
<dbReference type="EMBL" id="HG723691">
    <property type="protein sequence ID" value="CDJ66595.1"/>
    <property type="molecule type" value="Genomic_DNA"/>
</dbReference>
<dbReference type="VEuPathDB" id="ToxoDB:ENH_00024430"/>
<proteinExistence type="predicted"/>
<evidence type="ECO:0000313" key="1">
    <source>
        <dbReference type="EMBL" id="CDJ66595.1"/>
    </source>
</evidence>
<keyword evidence="2" id="KW-1185">Reference proteome</keyword>
<dbReference type="GeneID" id="25472613"/>